<feature type="coiled-coil region" evidence="2">
    <location>
        <begin position="150"/>
        <end position="177"/>
    </location>
</feature>
<evidence type="ECO:0000256" key="1">
    <source>
        <dbReference type="PROSITE-ProRule" id="PRU00176"/>
    </source>
</evidence>
<name>A0A078AFX8_STYLE</name>
<dbReference type="PANTHER" id="PTHR45735:SF2">
    <property type="entry name" value="CLEAVAGE STIMULATION FACTOR SUBUNIT 2"/>
    <property type="match status" value="1"/>
</dbReference>
<keyword evidence="2" id="KW-0175">Coiled coil</keyword>
<dbReference type="EMBL" id="CCKQ01009274">
    <property type="protein sequence ID" value="CDW80751.1"/>
    <property type="molecule type" value="Genomic_DNA"/>
</dbReference>
<dbReference type="PANTHER" id="PTHR45735">
    <property type="entry name" value="CLEAVAGE STIMULATION FACTOR SUBUNIT 2"/>
    <property type="match status" value="1"/>
</dbReference>
<keyword evidence="1" id="KW-0694">RNA-binding</keyword>
<accession>A0A078AFX8</accession>
<dbReference type="GO" id="GO:0005847">
    <property type="term" value="C:mRNA cleavage and polyadenylation specificity factor complex"/>
    <property type="evidence" value="ECO:0007669"/>
    <property type="project" value="TreeGrafter"/>
</dbReference>
<dbReference type="SMART" id="SM00360">
    <property type="entry name" value="RRM"/>
    <property type="match status" value="1"/>
</dbReference>
<dbReference type="InterPro" id="IPR012677">
    <property type="entry name" value="Nucleotide-bd_a/b_plait_sf"/>
</dbReference>
<dbReference type="Pfam" id="PF00076">
    <property type="entry name" value="RRM_1"/>
    <property type="match status" value="1"/>
</dbReference>
<evidence type="ECO:0000313" key="4">
    <source>
        <dbReference type="EMBL" id="CDW80751.1"/>
    </source>
</evidence>
<reference evidence="4 5" key="1">
    <citation type="submission" date="2014-06" db="EMBL/GenBank/DDBJ databases">
        <authorList>
            <person name="Swart Estienne"/>
        </authorList>
    </citation>
    <scope>NUCLEOTIDE SEQUENCE [LARGE SCALE GENOMIC DNA]</scope>
    <source>
        <strain evidence="4 5">130c</strain>
    </source>
</reference>
<keyword evidence="5" id="KW-1185">Reference proteome</keyword>
<dbReference type="InParanoid" id="A0A078AFX8"/>
<dbReference type="OrthoDB" id="312616at2759"/>
<dbReference type="InterPro" id="IPR035979">
    <property type="entry name" value="RBD_domain_sf"/>
</dbReference>
<dbReference type="Gene3D" id="3.30.70.330">
    <property type="match status" value="1"/>
</dbReference>
<evidence type="ECO:0000259" key="3">
    <source>
        <dbReference type="PROSITE" id="PS50102"/>
    </source>
</evidence>
<organism evidence="4 5">
    <name type="scientific">Stylonychia lemnae</name>
    <name type="common">Ciliate</name>
    <dbReference type="NCBI Taxonomy" id="5949"/>
    <lineage>
        <taxon>Eukaryota</taxon>
        <taxon>Sar</taxon>
        <taxon>Alveolata</taxon>
        <taxon>Ciliophora</taxon>
        <taxon>Intramacronucleata</taxon>
        <taxon>Spirotrichea</taxon>
        <taxon>Stichotrichia</taxon>
        <taxon>Sporadotrichida</taxon>
        <taxon>Oxytrichidae</taxon>
        <taxon>Stylonychinae</taxon>
        <taxon>Stylonychia</taxon>
    </lineage>
</organism>
<dbReference type="PROSITE" id="PS50102">
    <property type="entry name" value="RRM"/>
    <property type="match status" value="1"/>
</dbReference>
<gene>
    <name evidence="4" type="primary">Contig12462.g13295</name>
    <name evidence="4" type="ORF">STYLEM_9755</name>
</gene>
<sequence length="179" mass="20871">MQLNQQLQYLQQQHHQQQLQTAVAQSSHLLPQQAKPQSSCIFIGNIPYDSTDRDLCDTLRMVGPFNLFRLKLEKATHQPKGFGFCEYKDQDVASSALRNLNKFDLNRRELKVDFANDILRSLSPKQEQMLLLSIKEVYERYEKENNIEMINRLINALAENENLMEKLSAMLDRQLSNTN</sequence>
<dbReference type="AlphaFoldDB" id="A0A078AFX8"/>
<dbReference type="SUPFAM" id="SSF54928">
    <property type="entry name" value="RNA-binding domain, RBD"/>
    <property type="match status" value="1"/>
</dbReference>
<evidence type="ECO:0000256" key="2">
    <source>
        <dbReference type="SAM" id="Coils"/>
    </source>
</evidence>
<evidence type="ECO:0000313" key="5">
    <source>
        <dbReference type="Proteomes" id="UP000039865"/>
    </source>
</evidence>
<dbReference type="InterPro" id="IPR000504">
    <property type="entry name" value="RRM_dom"/>
</dbReference>
<proteinExistence type="predicted"/>
<dbReference type="Proteomes" id="UP000039865">
    <property type="component" value="Unassembled WGS sequence"/>
</dbReference>
<feature type="domain" description="RRM" evidence="3">
    <location>
        <begin position="39"/>
        <end position="117"/>
    </location>
</feature>
<dbReference type="GO" id="GO:0003729">
    <property type="term" value="F:mRNA binding"/>
    <property type="evidence" value="ECO:0007669"/>
    <property type="project" value="TreeGrafter"/>
</dbReference>
<protein>
    <submittedName>
        <fullName evidence="4">Mrna splicing</fullName>
    </submittedName>
</protein>